<feature type="transmembrane region" description="Helical" evidence="2">
    <location>
        <begin position="51"/>
        <end position="73"/>
    </location>
</feature>
<accession>A0AAW0GM07</accession>
<keyword evidence="4" id="KW-1185">Reference proteome</keyword>
<evidence type="ECO:0000313" key="4">
    <source>
        <dbReference type="Proteomes" id="UP001385951"/>
    </source>
</evidence>
<dbReference type="Proteomes" id="UP001385951">
    <property type="component" value="Unassembled WGS sequence"/>
</dbReference>
<dbReference type="AlphaFoldDB" id="A0AAW0GM07"/>
<evidence type="ECO:0000313" key="3">
    <source>
        <dbReference type="EMBL" id="KAK7690669.1"/>
    </source>
</evidence>
<evidence type="ECO:0000256" key="1">
    <source>
        <dbReference type="SAM" id="MobiDB-lite"/>
    </source>
</evidence>
<evidence type="ECO:0000256" key="2">
    <source>
        <dbReference type="SAM" id="Phobius"/>
    </source>
</evidence>
<reference evidence="3 4" key="1">
    <citation type="submission" date="2022-09" db="EMBL/GenBank/DDBJ databases">
        <authorList>
            <person name="Palmer J.M."/>
        </authorList>
    </citation>
    <scope>NUCLEOTIDE SEQUENCE [LARGE SCALE GENOMIC DNA]</scope>
    <source>
        <strain evidence="3 4">DSM 7382</strain>
    </source>
</reference>
<comment type="caution">
    <text evidence="3">The sequence shown here is derived from an EMBL/GenBank/DDBJ whole genome shotgun (WGS) entry which is preliminary data.</text>
</comment>
<feature type="region of interest" description="Disordered" evidence="1">
    <location>
        <begin position="164"/>
        <end position="196"/>
    </location>
</feature>
<name>A0AAW0GM07_9APHY</name>
<proteinExistence type="predicted"/>
<gene>
    <name evidence="3" type="ORF">QCA50_005768</name>
</gene>
<keyword evidence="2" id="KW-0812">Transmembrane</keyword>
<organism evidence="3 4">
    <name type="scientific">Cerrena zonata</name>
    <dbReference type="NCBI Taxonomy" id="2478898"/>
    <lineage>
        <taxon>Eukaryota</taxon>
        <taxon>Fungi</taxon>
        <taxon>Dikarya</taxon>
        <taxon>Basidiomycota</taxon>
        <taxon>Agaricomycotina</taxon>
        <taxon>Agaricomycetes</taxon>
        <taxon>Polyporales</taxon>
        <taxon>Cerrenaceae</taxon>
        <taxon>Cerrena</taxon>
    </lineage>
</organism>
<dbReference type="EMBL" id="JASBNA010000006">
    <property type="protein sequence ID" value="KAK7690669.1"/>
    <property type="molecule type" value="Genomic_DNA"/>
</dbReference>
<keyword evidence="2" id="KW-0472">Membrane</keyword>
<sequence>MENIRVPISITEEHLYSRTGLALGSLAVVKVIRALSVHKHKPLTTLTLSAIMPYTIAAVVSDSCIAIALVLLLRTKRSAFESIGLLVYANSLLAMLNARRVQPTYTVDPASGSSGETAVFSTVLDFSGPGLTSTMASGMPPTYPPTQVAVYSELLNQLHPTHDVQMHTDPESEGELAKTSGRLSPHYVPTLSATGR</sequence>
<keyword evidence="2" id="KW-1133">Transmembrane helix</keyword>
<protein>
    <submittedName>
        <fullName evidence="3">Uncharacterized protein</fullName>
    </submittedName>
</protein>